<evidence type="ECO:0000313" key="4">
    <source>
        <dbReference type="Proteomes" id="UP001156940"/>
    </source>
</evidence>
<sequence>MSPISTPDQKPDASVEAGTGTPQGLSAAPADAAPAPSPKPPAEQGGPTLELVALAQLWADQFRHLATLSVAGAGGVLILMQAELIEADAKWWLPLGLFVTTAVFAMYGQMGIVDGASSGKKPALLAQLTRGMATACLGAGGGSAIAILLNT</sequence>
<dbReference type="PROSITE" id="PS00099">
    <property type="entry name" value="THIOLASE_3"/>
    <property type="match status" value="1"/>
</dbReference>
<proteinExistence type="predicted"/>
<feature type="transmembrane region" description="Helical" evidence="2">
    <location>
        <begin position="91"/>
        <end position="110"/>
    </location>
</feature>
<dbReference type="Proteomes" id="UP001156940">
    <property type="component" value="Unassembled WGS sequence"/>
</dbReference>
<comment type="caution">
    <text evidence="3">The sequence shown here is derived from an EMBL/GenBank/DDBJ whole genome shotgun (WGS) entry which is preliminary data.</text>
</comment>
<evidence type="ECO:0000256" key="2">
    <source>
        <dbReference type="SAM" id="Phobius"/>
    </source>
</evidence>
<keyword evidence="4" id="KW-1185">Reference proteome</keyword>
<feature type="transmembrane region" description="Helical" evidence="2">
    <location>
        <begin position="65"/>
        <end position="85"/>
    </location>
</feature>
<reference evidence="3 4" key="1">
    <citation type="submission" date="2023-04" db="EMBL/GenBank/DDBJ databases">
        <title>Luteimonas endophyticus RD2P54.</title>
        <authorList>
            <person name="Sun J.-Q."/>
        </authorList>
    </citation>
    <scope>NUCLEOTIDE SEQUENCE [LARGE SCALE GENOMIC DNA]</scope>
    <source>
        <strain evidence="3 4">RD2P54</strain>
    </source>
</reference>
<protein>
    <submittedName>
        <fullName evidence="3">Uncharacterized protein</fullName>
    </submittedName>
</protein>
<dbReference type="RefSeq" id="WP_280575276.1">
    <property type="nucleotide sequence ID" value="NZ_JARXRM010000042.1"/>
</dbReference>
<evidence type="ECO:0000313" key="3">
    <source>
        <dbReference type="EMBL" id="MDH5823978.1"/>
    </source>
</evidence>
<keyword evidence="2" id="KW-1133">Transmembrane helix</keyword>
<evidence type="ECO:0000256" key="1">
    <source>
        <dbReference type="SAM" id="MobiDB-lite"/>
    </source>
</evidence>
<dbReference type="InterPro" id="IPR020610">
    <property type="entry name" value="Thiolase_AS"/>
</dbReference>
<gene>
    <name evidence="3" type="ORF">QFW77_13425</name>
</gene>
<feature type="region of interest" description="Disordered" evidence="1">
    <location>
        <begin position="1"/>
        <end position="46"/>
    </location>
</feature>
<keyword evidence="2" id="KW-0472">Membrane</keyword>
<organism evidence="3 4">
    <name type="scientific">Luteimonas endophytica</name>
    <dbReference type="NCBI Taxonomy" id="3042023"/>
    <lineage>
        <taxon>Bacteria</taxon>
        <taxon>Pseudomonadati</taxon>
        <taxon>Pseudomonadota</taxon>
        <taxon>Gammaproteobacteria</taxon>
        <taxon>Lysobacterales</taxon>
        <taxon>Lysobacteraceae</taxon>
        <taxon>Luteimonas</taxon>
    </lineage>
</organism>
<accession>A0ABT6JCP8</accession>
<dbReference type="EMBL" id="JARXRM010000042">
    <property type="protein sequence ID" value="MDH5823978.1"/>
    <property type="molecule type" value="Genomic_DNA"/>
</dbReference>
<feature type="transmembrane region" description="Helical" evidence="2">
    <location>
        <begin position="131"/>
        <end position="149"/>
    </location>
</feature>
<name>A0ABT6JCP8_9GAMM</name>
<keyword evidence="2" id="KW-0812">Transmembrane</keyword>